<keyword evidence="2" id="KW-0645">Protease</keyword>
<evidence type="ECO:0000256" key="3">
    <source>
        <dbReference type="ARBA" id="ARBA00022729"/>
    </source>
</evidence>
<dbReference type="GO" id="GO:0004185">
    <property type="term" value="F:serine-type carboxypeptidase activity"/>
    <property type="evidence" value="ECO:0007669"/>
    <property type="project" value="InterPro"/>
</dbReference>
<organism evidence="7">
    <name type="scientific">Telmatobacter sp. DSM 110680</name>
    <dbReference type="NCBI Taxonomy" id="3036704"/>
    <lineage>
        <taxon>Bacteria</taxon>
        <taxon>Pseudomonadati</taxon>
        <taxon>Acidobacteriota</taxon>
        <taxon>Terriglobia</taxon>
        <taxon>Terriglobales</taxon>
        <taxon>Acidobacteriaceae</taxon>
        <taxon>Telmatobacter</taxon>
    </lineage>
</organism>
<dbReference type="AlphaFoldDB" id="A0AAU7DMH4"/>
<feature type="chain" id="PRO_5043593693" evidence="6">
    <location>
        <begin position="26"/>
        <end position="547"/>
    </location>
</feature>
<gene>
    <name evidence="7" type="ORF">P8935_04165</name>
</gene>
<evidence type="ECO:0000256" key="4">
    <source>
        <dbReference type="ARBA" id="ARBA00022801"/>
    </source>
</evidence>
<keyword evidence="3 6" id="KW-0732">Signal</keyword>
<dbReference type="Gene3D" id="3.40.50.1820">
    <property type="entry name" value="alpha/beta hydrolase"/>
    <property type="match status" value="1"/>
</dbReference>
<feature type="signal peptide" evidence="6">
    <location>
        <begin position="1"/>
        <end position="25"/>
    </location>
</feature>
<evidence type="ECO:0000256" key="2">
    <source>
        <dbReference type="ARBA" id="ARBA00022670"/>
    </source>
</evidence>
<dbReference type="RefSeq" id="WP_348263758.1">
    <property type="nucleotide sequence ID" value="NZ_CP121196.1"/>
</dbReference>
<name>A0AAU7DMH4_9BACT</name>
<accession>A0AAU7DMH4</accession>
<keyword evidence="1" id="KW-0121">Carboxypeptidase</keyword>
<dbReference type="GO" id="GO:0006508">
    <property type="term" value="P:proteolysis"/>
    <property type="evidence" value="ECO:0007669"/>
    <property type="project" value="UniProtKB-KW"/>
</dbReference>
<protein>
    <submittedName>
        <fullName evidence="7">Peptidase S10</fullName>
    </submittedName>
</protein>
<evidence type="ECO:0000313" key="7">
    <source>
        <dbReference type="EMBL" id="XBH18534.1"/>
    </source>
</evidence>
<proteinExistence type="predicted"/>
<sequence>MLQRFRSRWFAALTIGLVASSLAIGQNNAPAKSDAKIIPTPDAPADSTTEASVKVGSQTIEYRAIAGTLTVGSTDPQDAMIGFDGKYLPDATIDMTAKPEERPATARIFYTAYLQKNPAKNRPITFLYNGGPGSATMYLHMGAFGPMRLVLPQDSAHQEGAPYQIIPNEYSLLDVSDLVFIDAPGTGFSRIYGKDATKAFYGTDPDAHAFDRFVRRFLSKYDRWNSPKYLFGESYGTTRTAILTNLLQRHLDLNGSIFLSQILSFDSSADGPQGNPGTDNGYFLALPSMAATAWYHHRVPSKPADLEPFLREVEQFSLGAYATALLQGADLPEAQKKDVAAKLESYTGVPAAYWIKANLRVSGGEFSKELQSEMGITTGRLDTRYEGPDIDPLSEEAEYDPFGSATSSAYNTAINQYARDTLKYGENLTYKPSAREANGFNWDLHHAPPGSQGWDDSSVNVMPDLSMAMKRNPKLKVLLMGGYYDLGCTYFGATYEDKHLQIPQSLQSNIHYRFFQTGHMVYITTPALKELHDATADFIKSTEDGTK</sequence>
<keyword evidence="4" id="KW-0378">Hydrolase</keyword>
<dbReference type="PANTHER" id="PTHR11802:SF3">
    <property type="entry name" value="RETINOID-INDUCIBLE SERINE CARBOXYPEPTIDASE"/>
    <property type="match status" value="1"/>
</dbReference>
<evidence type="ECO:0000256" key="5">
    <source>
        <dbReference type="ARBA" id="ARBA00023180"/>
    </source>
</evidence>
<reference evidence="7" key="1">
    <citation type="submission" date="2023-03" db="EMBL/GenBank/DDBJ databases">
        <title>Edaphobacter sp.</title>
        <authorList>
            <person name="Huber K.J."/>
            <person name="Papendorf J."/>
            <person name="Pilke C."/>
            <person name="Bunk B."/>
            <person name="Sproeer C."/>
            <person name="Pester M."/>
        </authorList>
    </citation>
    <scope>NUCLEOTIDE SEQUENCE</scope>
    <source>
        <strain evidence="7">DSM 110680</strain>
    </source>
</reference>
<dbReference type="Pfam" id="PF00450">
    <property type="entry name" value="Peptidase_S10"/>
    <property type="match status" value="1"/>
</dbReference>
<dbReference type="InterPro" id="IPR029058">
    <property type="entry name" value="AB_hydrolase_fold"/>
</dbReference>
<keyword evidence="5" id="KW-0325">Glycoprotein</keyword>
<dbReference type="SUPFAM" id="SSF53474">
    <property type="entry name" value="alpha/beta-Hydrolases"/>
    <property type="match status" value="1"/>
</dbReference>
<dbReference type="EMBL" id="CP121196">
    <property type="protein sequence ID" value="XBH18534.1"/>
    <property type="molecule type" value="Genomic_DNA"/>
</dbReference>
<dbReference type="InterPro" id="IPR001563">
    <property type="entry name" value="Peptidase_S10"/>
</dbReference>
<evidence type="ECO:0000256" key="1">
    <source>
        <dbReference type="ARBA" id="ARBA00022645"/>
    </source>
</evidence>
<evidence type="ECO:0000256" key="6">
    <source>
        <dbReference type="SAM" id="SignalP"/>
    </source>
</evidence>
<dbReference type="PANTHER" id="PTHR11802">
    <property type="entry name" value="SERINE PROTEASE FAMILY S10 SERINE CARBOXYPEPTIDASE"/>
    <property type="match status" value="1"/>
</dbReference>